<dbReference type="Proteomes" id="UP001358324">
    <property type="component" value="Unassembled WGS sequence"/>
</dbReference>
<dbReference type="GO" id="GO:0016787">
    <property type="term" value="F:hydrolase activity"/>
    <property type="evidence" value="ECO:0007669"/>
    <property type="project" value="UniProtKB-KW"/>
</dbReference>
<dbReference type="GO" id="GO:0004519">
    <property type="term" value="F:endonuclease activity"/>
    <property type="evidence" value="ECO:0007669"/>
    <property type="project" value="UniProtKB-KW"/>
</dbReference>
<dbReference type="InterPro" id="IPR029052">
    <property type="entry name" value="Metallo-depent_PP-like"/>
</dbReference>
<evidence type="ECO:0000313" key="2">
    <source>
        <dbReference type="Proteomes" id="UP001358324"/>
    </source>
</evidence>
<dbReference type="SUPFAM" id="SSF56300">
    <property type="entry name" value="Metallo-dependent phosphatases"/>
    <property type="match status" value="1"/>
</dbReference>
<dbReference type="PANTHER" id="PTHR39323:SF1">
    <property type="entry name" value="BLR1149 PROTEIN"/>
    <property type="match status" value="1"/>
</dbReference>
<keyword evidence="2" id="KW-1185">Reference proteome</keyword>
<gene>
    <name evidence="1" type="primary">pdeM</name>
    <name evidence="1" type="ORF">V3391_11385</name>
</gene>
<keyword evidence="1" id="KW-0436">Ligase</keyword>
<dbReference type="GO" id="GO:0016874">
    <property type="term" value="F:ligase activity"/>
    <property type="evidence" value="ECO:0007669"/>
    <property type="project" value="UniProtKB-KW"/>
</dbReference>
<organism evidence="1 2">
    <name type="scientific">Luteimonas flava</name>
    <dbReference type="NCBI Taxonomy" id="3115822"/>
    <lineage>
        <taxon>Bacteria</taxon>
        <taxon>Pseudomonadati</taxon>
        <taxon>Pseudomonadota</taxon>
        <taxon>Gammaproteobacteria</taxon>
        <taxon>Lysobacterales</taxon>
        <taxon>Lysobacteraceae</taxon>
        <taxon>Luteimonas</taxon>
    </lineage>
</organism>
<comment type="caution">
    <text evidence="1">The sequence shown here is derived from an EMBL/GenBank/DDBJ whole genome shotgun (WGS) entry which is preliminary data.</text>
</comment>
<dbReference type="Gene3D" id="3.60.21.10">
    <property type="match status" value="1"/>
</dbReference>
<dbReference type="PANTHER" id="PTHR39323">
    <property type="entry name" value="BLR1149 PROTEIN"/>
    <property type="match status" value="1"/>
</dbReference>
<name>A0ABU7WGG9_9GAMM</name>
<dbReference type="NCBIfam" id="TIGR04123">
    <property type="entry name" value="P_estr_lig_assc"/>
    <property type="match status" value="1"/>
</dbReference>
<keyword evidence="1" id="KW-0255">Endonuclease</keyword>
<proteinExistence type="predicted"/>
<dbReference type="PIRSF" id="PIRSF000887">
    <property type="entry name" value="Pesterase_MJ0037"/>
    <property type="match status" value="1"/>
</dbReference>
<dbReference type="InterPro" id="IPR024173">
    <property type="entry name" value="Pesterase_MJ0037-like"/>
</dbReference>
<dbReference type="EC" id="3.1.-.-" evidence="1"/>
<reference evidence="1 2" key="1">
    <citation type="submission" date="2024-01" db="EMBL/GenBank/DDBJ databases">
        <title>Novel species of the genus Luteimonas isolated from rivers.</title>
        <authorList>
            <person name="Lu H."/>
        </authorList>
    </citation>
    <scope>NUCLEOTIDE SEQUENCE [LARGE SCALE GENOMIC DNA]</scope>
    <source>
        <strain evidence="1 2">SMYT11W</strain>
    </source>
</reference>
<protein>
    <submittedName>
        <fullName evidence="1">Ligase-associated DNA damage response endonuclease PdeM</fullName>
        <ecNumber evidence="1">3.1.-.-</ecNumber>
    </submittedName>
</protein>
<dbReference type="EMBL" id="JAZHBM010000002">
    <property type="protein sequence ID" value="MEF3082807.1"/>
    <property type="molecule type" value="Genomic_DNA"/>
</dbReference>
<dbReference type="InterPro" id="IPR026336">
    <property type="entry name" value="PdeM-like"/>
</dbReference>
<keyword evidence="1" id="KW-0378">Hydrolase</keyword>
<keyword evidence="1" id="KW-0540">Nuclease</keyword>
<evidence type="ECO:0000313" key="1">
    <source>
        <dbReference type="EMBL" id="MEF3082807.1"/>
    </source>
</evidence>
<sequence>MVETAVPGSLAITLAGESLVLLPDRALWWPRMSLLAIADLHLGKGDHFRRAGIALPKGGTAHDLDRLDALLAQTRVTRLLVLGDLLHAAVHDAHWRDAWMHWRAGRQALSVELVGGNHDRALTARPSVADTLGIHLHGHTLAFAPFLFVHDPAHGADTADTAGYRLGGHLHPVVRLPGVPRLPAFLFGESAGVLPAFTAFAGGWRVDREPGTRLFACAPDVVVDVSG</sequence>
<accession>A0ABU7WGG9</accession>